<dbReference type="AlphaFoldDB" id="X1J0J8"/>
<accession>X1J0J8</accession>
<keyword evidence="4" id="KW-0443">Lipid metabolism</keyword>
<evidence type="ECO:0000313" key="6">
    <source>
        <dbReference type="EMBL" id="GAH75015.1"/>
    </source>
</evidence>
<sequence length="243" mass="27828">MAHNSWDAFEQGQFFNVILDIQPAEGYRIFMQSLPGYIDSMADFFVTGAGIMGTETTIGGFGDYDPNEVPEFFRVRKAMQYVDDLDEFVKMMEKKNNGGYANSWLLADANTGEIMRFELGLKYYNVERKKDGYFIGCNAPVDPRIRNLECSNTGYTDIRMPTGARRVRLTQLMEEHYGEIDVEVAQEVLADHYDVYLQKENNPCSRTVEGHYELDRFEYWGARLPYQPAGAVDGKVMDSNMAK</sequence>
<dbReference type="GO" id="GO:0004620">
    <property type="term" value="F:phospholipase activity"/>
    <property type="evidence" value="ECO:0007669"/>
    <property type="project" value="InterPro"/>
</dbReference>
<dbReference type="GO" id="GO:0016042">
    <property type="term" value="P:lipid catabolic process"/>
    <property type="evidence" value="ECO:0007669"/>
    <property type="project" value="UniProtKB-KW"/>
</dbReference>
<dbReference type="InterPro" id="IPR007000">
    <property type="entry name" value="PLipase_B-like"/>
</dbReference>
<evidence type="ECO:0000256" key="3">
    <source>
        <dbReference type="ARBA" id="ARBA00022963"/>
    </source>
</evidence>
<keyword evidence="3" id="KW-0442">Lipid degradation</keyword>
<comment type="caution">
    <text evidence="6">The sequence shown here is derived from an EMBL/GenBank/DDBJ whole genome shotgun (WGS) entry which is preliminary data.</text>
</comment>
<keyword evidence="5" id="KW-0325">Glycoprotein</keyword>
<evidence type="ECO:0008006" key="7">
    <source>
        <dbReference type="Google" id="ProtNLM"/>
    </source>
</evidence>
<keyword evidence="2" id="KW-0378">Hydrolase</keyword>
<dbReference type="EMBL" id="BARU01031499">
    <property type="protein sequence ID" value="GAH75015.1"/>
    <property type="molecule type" value="Genomic_DNA"/>
</dbReference>
<evidence type="ECO:0000256" key="2">
    <source>
        <dbReference type="ARBA" id="ARBA00022801"/>
    </source>
</evidence>
<protein>
    <recommendedName>
        <fullName evidence="7">Choloylglycine hydrolase/NAAA C-terminal domain-containing protein</fullName>
    </recommendedName>
</protein>
<feature type="non-terminal residue" evidence="6">
    <location>
        <position position="243"/>
    </location>
</feature>
<dbReference type="Pfam" id="PF04916">
    <property type="entry name" value="Phospholip_B"/>
    <property type="match status" value="1"/>
</dbReference>
<keyword evidence="1" id="KW-0732">Signal</keyword>
<reference evidence="6" key="1">
    <citation type="journal article" date="2014" name="Front. Microbiol.">
        <title>High frequency of phylogenetically diverse reductive dehalogenase-homologous genes in deep subseafloor sedimentary metagenomes.</title>
        <authorList>
            <person name="Kawai M."/>
            <person name="Futagami T."/>
            <person name="Toyoda A."/>
            <person name="Takaki Y."/>
            <person name="Nishi S."/>
            <person name="Hori S."/>
            <person name="Arai W."/>
            <person name="Tsubouchi T."/>
            <person name="Morono Y."/>
            <person name="Uchiyama I."/>
            <person name="Ito T."/>
            <person name="Fujiyama A."/>
            <person name="Inagaki F."/>
            <person name="Takami H."/>
        </authorList>
    </citation>
    <scope>NUCLEOTIDE SEQUENCE</scope>
    <source>
        <strain evidence="6">Expedition CK06-06</strain>
    </source>
</reference>
<evidence type="ECO:0000256" key="5">
    <source>
        <dbReference type="ARBA" id="ARBA00023180"/>
    </source>
</evidence>
<dbReference type="Gene3D" id="3.60.60.30">
    <property type="match status" value="1"/>
</dbReference>
<name>X1J0J8_9ZZZZ</name>
<proteinExistence type="predicted"/>
<organism evidence="6">
    <name type="scientific">marine sediment metagenome</name>
    <dbReference type="NCBI Taxonomy" id="412755"/>
    <lineage>
        <taxon>unclassified sequences</taxon>
        <taxon>metagenomes</taxon>
        <taxon>ecological metagenomes</taxon>
    </lineage>
</organism>
<evidence type="ECO:0000256" key="1">
    <source>
        <dbReference type="ARBA" id="ARBA00022729"/>
    </source>
</evidence>
<gene>
    <name evidence="6" type="ORF">S03H2_49815</name>
</gene>
<evidence type="ECO:0000256" key="4">
    <source>
        <dbReference type="ARBA" id="ARBA00023098"/>
    </source>
</evidence>